<name>A0A1N7KA87_9FLAO</name>
<evidence type="ECO:0000313" key="6">
    <source>
        <dbReference type="Proteomes" id="UP000186373"/>
    </source>
</evidence>
<dbReference type="PANTHER" id="PTHR43420">
    <property type="entry name" value="ACETYLTRANSFERASE"/>
    <property type="match status" value="1"/>
</dbReference>
<protein>
    <submittedName>
        <fullName evidence="5">Acetyltransferase (GNAT) domain-containing protein</fullName>
    </submittedName>
</protein>
<dbReference type="OrthoDB" id="67353at2"/>
<accession>A0A1N7KA87</accession>
<dbReference type="InterPro" id="IPR050680">
    <property type="entry name" value="YpeA/RimI_acetyltransf"/>
</dbReference>
<feature type="domain" description="N-acetyltransferase" evidence="4">
    <location>
        <begin position="14"/>
        <end position="162"/>
    </location>
</feature>
<dbReference type="InterPro" id="IPR016181">
    <property type="entry name" value="Acyl_CoA_acyltransferase"/>
</dbReference>
<dbReference type="SUPFAM" id="SSF55729">
    <property type="entry name" value="Acyl-CoA N-acyltransferases (Nat)"/>
    <property type="match status" value="1"/>
</dbReference>
<dbReference type="Proteomes" id="UP000186373">
    <property type="component" value="Unassembled WGS sequence"/>
</dbReference>
<keyword evidence="1 5" id="KW-0808">Transferase</keyword>
<feature type="compositionally biased region" description="Polar residues" evidence="3">
    <location>
        <begin position="153"/>
        <end position="167"/>
    </location>
</feature>
<proteinExistence type="predicted"/>
<dbReference type="EMBL" id="FTNY01000009">
    <property type="protein sequence ID" value="SIS58516.1"/>
    <property type="molecule type" value="Genomic_DNA"/>
</dbReference>
<dbReference type="PANTHER" id="PTHR43420:SF12">
    <property type="entry name" value="N-ACETYLTRANSFERASE DOMAIN-CONTAINING PROTEIN"/>
    <property type="match status" value="1"/>
</dbReference>
<dbReference type="Gene3D" id="3.40.630.30">
    <property type="match status" value="1"/>
</dbReference>
<evidence type="ECO:0000313" key="5">
    <source>
        <dbReference type="EMBL" id="SIS58516.1"/>
    </source>
</evidence>
<reference evidence="6" key="1">
    <citation type="submission" date="2017-01" db="EMBL/GenBank/DDBJ databases">
        <authorList>
            <person name="Varghese N."/>
            <person name="Submissions S."/>
        </authorList>
    </citation>
    <scope>NUCLEOTIDE SEQUENCE [LARGE SCALE GENOMIC DNA]</scope>
    <source>
        <strain evidence="6">DSM 17126</strain>
    </source>
</reference>
<evidence type="ECO:0000256" key="2">
    <source>
        <dbReference type="ARBA" id="ARBA00023315"/>
    </source>
</evidence>
<dbReference type="CDD" id="cd04301">
    <property type="entry name" value="NAT_SF"/>
    <property type="match status" value="1"/>
</dbReference>
<dbReference type="PROSITE" id="PS51186">
    <property type="entry name" value="GNAT"/>
    <property type="match status" value="1"/>
</dbReference>
<gene>
    <name evidence="5" type="ORF">SAMN05421639_10933</name>
</gene>
<organism evidence="5 6">
    <name type="scientific">Chryseobacterium shigense</name>
    <dbReference type="NCBI Taxonomy" id="297244"/>
    <lineage>
        <taxon>Bacteria</taxon>
        <taxon>Pseudomonadati</taxon>
        <taxon>Bacteroidota</taxon>
        <taxon>Flavobacteriia</taxon>
        <taxon>Flavobacteriales</taxon>
        <taxon>Weeksellaceae</taxon>
        <taxon>Chryseobacterium group</taxon>
        <taxon>Chryseobacterium</taxon>
    </lineage>
</organism>
<sequence length="167" mass="19406">MNIDYRILMPHESRNYRIIRLESLEKFPESFGADYQEALKIEKFRLESDIDEQNHNRFVLGAFTNEDLVGICAFVMDENGQGHIYQMYIKENFQGKNIGFGLIQAVIEEAQKRFKGIDIFLEVTDKNEKAYRLYRKIGFKEVTGQAGQKEGDGNTQLSLNTNDFLHP</sequence>
<keyword evidence="6" id="KW-1185">Reference proteome</keyword>
<keyword evidence="2" id="KW-0012">Acyltransferase</keyword>
<dbReference type="InterPro" id="IPR000182">
    <property type="entry name" value="GNAT_dom"/>
</dbReference>
<feature type="region of interest" description="Disordered" evidence="3">
    <location>
        <begin position="145"/>
        <end position="167"/>
    </location>
</feature>
<evidence type="ECO:0000256" key="1">
    <source>
        <dbReference type="ARBA" id="ARBA00022679"/>
    </source>
</evidence>
<dbReference type="RefSeq" id="WP_084176102.1">
    <property type="nucleotide sequence ID" value="NZ_FTNY01000009.1"/>
</dbReference>
<evidence type="ECO:0000256" key="3">
    <source>
        <dbReference type="SAM" id="MobiDB-lite"/>
    </source>
</evidence>
<dbReference type="GO" id="GO:0016747">
    <property type="term" value="F:acyltransferase activity, transferring groups other than amino-acyl groups"/>
    <property type="evidence" value="ECO:0007669"/>
    <property type="project" value="InterPro"/>
</dbReference>
<dbReference type="AlphaFoldDB" id="A0A1N7KA87"/>
<dbReference type="Pfam" id="PF00583">
    <property type="entry name" value="Acetyltransf_1"/>
    <property type="match status" value="1"/>
</dbReference>
<evidence type="ECO:0000259" key="4">
    <source>
        <dbReference type="PROSITE" id="PS51186"/>
    </source>
</evidence>